<dbReference type="EMBL" id="NMUH01007788">
    <property type="protein sequence ID" value="MQM17823.1"/>
    <property type="molecule type" value="Genomic_DNA"/>
</dbReference>
<accession>A0A843XEY5</accession>
<comment type="caution">
    <text evidence="1">The sequence shown here is derived from an EMBL/GenBank/DDBJ whole genome shotgun (WGS) entry which is preliminary data.</text>
</comment>
<dbReference type="PANTHER" id="PTHR33240:SF15">
    <property type="entry name" value="GAG-PRO-LIKE PROTEIN"/>
    <property type="match status" value="1"/>
</dbReference>
<organism evidence="1 2">
    <name type="scientific">Colocasia esculenta</name>
    <name type="common">Wild taro</name>
    <name type="synonym">Arum esculentum</name>
    <dbReference type="NCBI Taxonomy" id="4460"/>
    <lineage>
        <taxon>Eukaryota</taxon>
        <taxon>Viridiplantae</taxon>
        <taxon>Streptophyta</taxon>
        <taxon>Embryophyta</taxon>
        <taxon>Tracheophyta</taxon>
        <taxon>Spermatophyta</taxon>
        <taxon>Magnoliopsida</taxon>
        <taxon>Liliopsida</taxon>
        <taxon>Araceae</taxon>
        <taxon>Aroideae</taxon>
        <taxon>Colocasieae</taxon>
        <taxon>Colocasia</taxon>
    </lineage>
</organism>
<reference evidence="1" key="1">
    <citation type="submission" date="2017-07" db="EMBL/GenBank/DDBJ databases">
        <title>Taro Niue Genome Assembly and Annotation.</title>
        <authorList>
            <person name="Atibalentja N."/>
            <person name="Keating K."/>
            <person name="Fields C.J."/>
        </authorList>
    </citation>
    <scope>NUCLEOTIDE SEQUENCE</scope>
    <source>
        <strain evidence="1">Niue_2</strain>
        <tissue evidence="1">Leaf</tissue>
    </source>
</reference>
<name>A0A843XEY5_COLES</name>
<dbReference type="OrthoDB" id="1937476at2759"/>
<sequence>MGLKAEQLTPVESPLFGFSGVSVHLMGQIRLSISLGRTPRNVTKMVEFLVIESMPGYNTILGRGLIGRIKAVPSSLHQKMEFPTLHGIGEVLGSQRRSSDDLTHNNGNGLE</sequence>
<keyword evidence="2" id="KW-1185">Reference proteome</keyword>
<proteinExistence type="predicted"/>
<protein>
    <submittedName>
        <fullName evidence="1">Uncharacterized protein</fullName>
    </submittedName>
</protein>
<evidence type="ECO:0000313" key="2">
    <source>
        <dbReference type="Proteomes" id="UP000652761"/>
    </source>
</evidence>
<dbReference type="Proteomes" id="UP000652761">
    <property type="component" value="Unassembled WGS sequence"/>
</dbReference>
<evidence type="ECO:0000313" key="1">
    <source>
        <dbReference type="EMBL" id="MQM17823.1"/>
    </source>
</evidence>
<dbReference type="PANTHER" id="PTHR33240">
    <property type="entry name" value="OS08G0508500 PROTEIN"/>
    <property type="match status" value="1"/>
</dbReference>
<gene>
    <name evidence="1" type="ORF">Taro_050801</name>
</gene>
<dbReference type="AlphaFoldDB" id="A0A843XEY5"/>